<dbReference type="InterPro" id="IPR050079">
    <property type="entry name" value="DEAD_box_RNA_helicase"/>
</dbReference>
<feature type="compositionally biased region" description="Basic and acidic residues" evidence="14">
    <location>
        <begin position="90"/>
        <end position="104"/>
    </location>
</feature>
<dbReference type="InterPro" id="IPR014014">
    <property type="entry name" value="RNA_helicase_DEAD_Q_motif"/>
</dbReference>
<sequence>MDIFKLLSRGSSIKHNTGSVQTKKSSARQKAIEGDFNQQIDKELDFFHTRKLVEKQTSKENDNPNNQDDSQPNNTLKFETDQYEGEGEGEDKNNDESEIEDKIPMKITTKQQALNLRKSYKCKISGDDIPLPIASFEDLISRFKFNKTLLNNLIESGFDKPTPIQSETIPIFQFNRDLIACAPTGSGKTLAFLLPLIQKLLDDNLSNLKAKSDSLKGIKALIISPTKELANQIFNESLKLINNFRKTERLNIGLLSKSLASKFKNKIINNDKYDILITTPLRLIDLLNHDNSISLSNIKYLVFDEADKLFDKNFLEQSDNILSKCNNGNKNFQKLMFSATIPSSVEEIARNIMISPIRVIIGNKESANDKIEQKVLFCGSEEGKLLAIRQMIQNSEFKPPVIIFLQSVIRVKALFHELLYDRLNVDYITAERTQLQRDKVIERFKNGDIWCLICTDVLSRGIDFKGVNLVINYDVPNSAQSYIHRIGRTARGNQFGKAVTFFTKEDSESIRTIINVMKHSGSEYSEWLEKIPKLSKKQKKNFKKNSIDRKEISTVPKIIRKKRKQHKEMVEASKRRKHINNDKAFGKNVTGDSDIE</sequence>
<evidence type="ECO:0000256" key="1">
    <source>
        <dbReference type="ARBA" id="ARBA00004123"/>
    </source>
</evidence>
<dbReference type="FunCoup" id="A0A1D2VFA5">
    <property type="interactions" value="1046"/>
</dbReference>
<dbReference type="GO" id="GO:0000447">
    <property type="term" value="P:endonucleolytic cleavage in ITS1 to separate SSU-rRNA from 5.8S rRNA and LSU-rRNA from tricistronic rRNA transcript (SSU-rRNA, 5.8S rRNA, LSU-rRNA)"/>
    <property type="evidence" value="ECO:0007669"/>
    <property type="project" value="EnsemblFungi"/>
</dbReference>
<comment type="subcellular location">
    <subcellularLocation>
        <location evidence="1">Nucleus</location>
    </subcellularLocation>
</comment>
<dbReference type="PANTHER" id="PTHR47959:SF15">
    <property type="entry name" value="RNA HELICASE"/>
    <property type="match status" value="1"/>
</dbReference>
<feature type="compositionally biased region" description="Basic and acidic residues" evidence="14">
    <location>
        <begin position="567"/>
        <end position="585"/>
    </location>
</feature>
<feature type="region of interest" description="Disordered" evidence="14">
    <location>
        <begin position="55"/>
        <end position="106"/>
    </location>
</feature>
<dbReference type="STRING" id="1344418.A0A1D2VFA5"/>
<keyword evidence="9" id="KW-0539">Nucleus</keyword>
<dbReference type="InterPro" id="IPR044764">
    <property type="entry name" value="DDX52/Rok1_DEADc"/>
</dbReference>
<dbReference type="CDD" id="cd18787">
    <property type="entry name" value="SF2_C_DEAD"/>
    <property type="match status" value="1"/>
</dbReference>
<keyword evidence="8" id="KW-0694">RNA-binding</keyword>
<gene>
    <name evidence="18" type="ORF">ASCRUDRAFT_36444</name>
</gene>
<evidence type="ECO:0000256" key="3">
    <source>
        <dbReference type="ARBA" id="ARBA00022517"/>
    </source>
</evidence>
<feature type="region of interest" description="Disordered" evidence="14">
    <location>
        <begin position="561"/>
        <end position="596"/>
    </location>
</feature>
<feature type="compositionally biased region" description="Polar residues" evidence="14">
    <location>
        <begin position="9"/>
        <end position="24"/>
    </location>
</feature>
<keyword evidence="4 13" id="KW-0547">Nucleotide-binding</keyword>
<dbReference type="AlphaFoldDB" id="A0A1D2VFA5"/>
<evidence type="ECO:0000256" key="14">
    <source>
        <dbReference type="SAM" id="MobiDB-lite"/>
    </source>
</evidence>
<dbReference type="SMART" id="SM00487">
    <property type="entry name" value="DEXDc"/>
    <property type="match status" value="1"/>
</dbReference>
<dbReference type="SUPFAM" id="SSF52540">
    <property type="entry name" value="P-loop containing nucleoside triphosphate hydrolases"/>
    <property type="match status" value="1"/>
</dbReference>
<dbReference type="OrthoDB" id="360161at2759"/>
<feature type="short sequence motif" description="Q motif" evidence="12">
    <location>
        <begin position="138"/>
        <end position="166"/>
    </location>
</feature>
<evidence type="ECO:0000256" key="5">
    <source>
        <dbReference type="ARBA" id="ARBA00022801"/>
    </source>
</evidence>
<dbReference type="InterPro" id="IPR011545">
    <property type="entry name" value="DEAD/DEAH_box_helicase_dom"/>
</dbReference>
<dbReference type="PANTHER" id="PTHR47959">
    <property type="entry name" value="ATP-DEPENDENT RNA HELICASE RHLE-RELATED"/>
    <property type="match status" value="1"/>
</dbReference>
<dbReference type="GO" id="GO:0016787">
    <property type="term" value="F:hydrolase activity"/>
    <property type="evidence" value="ECO:0007669"/>
    <property type="project" value="UniProtKB-KW"/>
</dbReference>
<dbReference type="EC" id="3.6.4.13" evidence="2"/>
<dbReference type="GO" id="GO:0005829">
    <property type="term" value="C:cytosol"/>
    <property type="evidence" value="ECO:0007669"/>
    <property type="project" value="TreeGrafter"/>
</dbReference>
<dbReference type="RefSeq" id="XP_020046500.1">
    <property type="nucleotide sequence ID" value="XM_020190690.1"/>
</dbReference>
<evidence type="ECO:0000256" key="2">
    <source>
        <dbReference type="ARBA" id="ARBA00012552"/>
    </source>
</evidence>
<evidence type="ECO:0000256" key="8">
    <source>
        <dbReference type="ARBA" id="ARBA00022884"/>
    </source>
</evidence>
<evidence type="ECO:0000256" key="7">
    <source>
        <dbReference type="ARBA" id="ARBA00022840"/>
    </source>
</evidence>
<dbReference type="PROSITE" id="PS51192">
    <property type="entry name" value="HELICASE_ATP_BIND_1"/>
    <property type="match status" value="1"/>
</dbReference>
<evidence type="ECO:0000313" key="19">
    <source>
        <dbReference type="Proteomes" id="UP000095038"/>
    </source>
</evidence>
<keyword evidence="19" id="KW-1185">Reference proteome</keyword>
<dbReference type="EMBL" id="KV454483">
    <property type="protein sequence ID" value="ODV60193.1"/>
    <property type="molecule type" value="Genomic_DNA"/>
</dbReference>
<dbReference type="GeneID" id="30964326"/>
<dbReference type="GO" id="GO:0000480">
    <property type="term" value="P:endonucleolytic cleavage in 5'-ETS of tricistronic rRNA transcript (SSU-rRNA, 5.8S rRNA, LSU-rRNA)"/>
    <property type="evidence" value="ECO:0007669"/>
    <property type="project" value="EnsemblFungi"/>
</dbReference>
<keyword evidence="3" id="KW-0690">Ribosome biogenesis</keyword>
<evidence type="ECO:0000256" key="13">
    <source>
        <dbReference type="RuleBase" id="RU000492"/>
    </source>
</evidence>
<dbReference type="InterPro" id="IPR014001">
    <property type="entry name" value="Helicase_ATP-bd"/>
</dbReference>
<proteinExistence type="inferred from homology"/>
<dbReference type="GO" id="GO:0000472">
    <property type="term" value="P:endonucleolytic cleavage to generate mature 5'-end of SSU-rRNA from (SSU-rRNA, 5.8S rRNA, LSU-rRNA)"/>
    <property type="evidence" value="ECO:0007669"/>
    <property type="project" value="EnsemblFungi"/>
</dbReference>
<dbReference type="InParanoid" id="A0A1D2VFA5"/>
<dbReference type="CDD" id="cd17957">
    <property type="entry name" value="DEADc_DDX52"/>
    <property type="match status" value="1"/>
</dbReference>
<dbReference type="InterPro" id="IPR000629">
    <property type="entry name" value="RNA-helicase_DEAD-box_CS"/>
</dbReference>
<keyword evidence="6 13" id="KW-0347">Helicase</keyword>
<dbReference type="Proteomes" id="UP000095038">
    <property type="component" value="Unassembled WGS sequence"/>
</dbReference>
<dbReference type="Gene3D" id="3.40.50.300">
    <property type="entry name" value="P-loop containing nucleotide triphosphate hydrolases"/>
    <property type="match status" value="2"/>
</dbReference>
<evidence type="ECO:0000256" key="4">
    <source>
        <dbReference type="ARBA" id="ARBA00022741"/>
    </source>
</evidence>
<dbReference type="GO" id="GO:0048254">
    <property type="term" value="P:snoRNA localization"/>
    <property type="evidence" value="ECO:0007669"/>
    <property type="project" value="EnsemblFungi"/>
</dbReference>
<dbReference type="Pfam" id="PF00271">
    <property type="entry name" value="Helicase_C"/>
    <property type="match status" value="1"/>
</dbReference>
<keyword evidence="5 13" id="KW-0378">Hydrolase</keyword>
<keyword evidence="7 13" id="KW-0067">ATP-binding</keyword>
<dbReference type="GO" id="GO:0005524">
    <property type="term" value="F:ATP binding"/>
    <property type="evidence" value="ECO:0007669"/>
    <property type="project" value="UniProtKB-KW"/>
</dbReference>
<protein>
    <recommendedName>
        <fullName evidence="2">RNA helicase</fullName>
        <ecNumber evidence="2">3.6.4.13</ecNumber>
    </recommendedName>
</protein>
<name>A0A1D2VFA5_9ASCO</name>
<evidence type="ECO:0000313" key="18">
    <source>
        <dbReference type="EMBL" id="ODV60193.1"/>
    </source>
</evidence>
<evidence type="ECO:0000259" key="15">
    <source>
        <dbReference type="PROSITE" id="PS51192"/>
    </source>
</evidence>
<feature type="domain" description="Helicase C-terminal" evidence="16">
    <location>
        <begin position="370"/>
        <end position="532"/>
    </location>
</feature>
<evidence type="ECO:0000259" key="17">
    <source>
        <dbReference type="PROSITE" id="PS51195"/>
    </source>
</evidence>
<evidence type="ECO:0000256" key="9">
    <source>
        <dbReference type="ARBA" id="ARBA00023242"/>
    </source>
</evidence>
<evidence type="ECO:0000256" key="11">
    <source>
        <dbReference type="ARBA" id="ARBA00047984"/>
    </source>
</evidence>
<dbReference type="GO" id="GO:0003723">
    <property type="term" value="F:RNA binding"/>
    <property type="evidence" value="ECO:0007669"/>
    <property type="project" value="UniProtKB-KW"/>
</dbReference>
<evidence type="ECO:0000256" key="12">
    <source>
        <dbReference type="PROSITE-ProRule" id="PRU00552"/>
    </source>
</evidence>
<comment type="catalytic activity">
    <reaction evidence="11">
        <text>ATP + H2O = ADP + phosphate + H(+)</text>
        <dbReference type="Rhea" id="RHEA:13065"/>
        <dbReference type="ChEBI" id="CHEBI:15377"/>
        <dbReference type="ChEBI" id="CHEBI:15378"/>
        <dbReference type="ChEBI" id="CHEBI:30616"/>
        <dbReference type="ChEBI" id="CHEBI:43474"/>
        <dbReference type="ChEBI" id="CHEBI:456216"/>
        <dbReference type="EC" id="3.6.4.13"/>
    </reaction>
</comment>
<dbReference type="SMART" id="SM00490">
    <property type="entry name" value="HELICc"/>
    <property type="match status" value="1"/>
</dbReference>
<dbReference type="GO" id="GO:0032040">
    <property type="term" value="C:small-subunit processome"/>
    <property type="evidence" value="ECO:0007669"/>
    <property type="project" value="EnsemblFungi"/>
</dbReference>
<reference evidence="19" key="1">
    <citation type="submission" date="2016-05" db="EMBL/GenBank/DDBJ databases">
        <title>Comparative genomics of biotechnologically important yeasts.</title>
        <authorList>
            <consortium name="DOE Joint Genome Institute"/>
            <person name="Riley R."/>
            <person name="Haridas S."/>
            <person name="Wolfe K.H."/>
            <person name="Lopes M.R."/>
            <person name="Hittinger C.T."/>
            <person name="Goker M."/>
            <person name="Salamov A."/>
            <person name="Wisecaver J."/>
            <person name="Long T.M."/>
            <person name="Aerts A.L."/>
            <person name="Barry K."/>
            <person name="Choi C."/>
            <person name="Clum A."/>
            <person name="Coughlan A.Y."/>
            <person name="Deshpande S."/>
            <person name="Douglass A.P."/>
            <person name="Hanson S.J."/>
            <person name="Klenk H.-P."/>
            <person name="Labutti K."/>
            <person name="Lapidus A."/>
            <person name="Lindquist E."/>
            <person name="Lipzen A."/>
            <person name="Meier-Kolthoff J.P."/>
            <person name="Ohm R.A."/>
            <person name="Otillar R.P."/>
            <person name="Pangilinan J."/>
            <person name="Peng Y."/>
            <person name="Rokas A."/>
            <person name="Rosa C.A."/>
            <person name="Scheuner C."/>
            <person name="Sibirny A.A."/>
            <person name="Slot J.C."/>
            <person name="Stielow J.B."/>
            <person name="Sun H."/>
            <person name="Kurtzman C.P."/>
            <person name="Blackwell M."/>
            <person name="Grigoriev I.V."/>
            <person name="Jeffries T.W."/>
        </authorList>
    </citation>
    <scope>NUCLEOTIDE SEQUENCE [LARGE SCALE GENOMIC DNA]</scope>
    <source>
        <strain evidence="19">DSM 1968</strain>
    </source>
</reference>
<dbReference type="InterPro" id="IPR001650">
    <property type="entry name" value="Helicase_C-like"/>
</dbReference>
<evidence type="ECO:0000256" key="10">
    <source>
        <dbReference type="ARBA" id="ARBA00024355"/>
    </source>
</evidence>
<dbReference type="PROSITE" id="PS51195">
    <property type="entry name" value="Q_MOTIF"/>
    <property type="match status" value="1"/>
</dbReference>
<dbReference type="GO" id="GO:0003724">
    <property type="term" value="F:RNA helicase activity"/>
    <property type="evidence" value="ECO:0007669"/>
    <property type="project" value="UniProtKB-EC"/>
</dbReference>
<dbReference type="InterPro" id="IPR027417">
    <property type="entry name" value="P-loop_NTPase"/>
</dbReference>
<organism evidence="18 19">
    <name type="scientific">Ascoidea rubescens DSM 1968</name>
    <dbReference type="NCBI Taxonomy" id="1344418"/>
    <lineage>
        <taxon>Eukaryota</taxon>
        <taxon>Fungi</taxon>
        <taxon>Dikarya</taxon>
        <taxon>Ascomycota</taxon>
        <taxon>Saccharomycotina</taxon>
        <taxon>Saccharomycetes</taxon>
        <taxon>Ascoideaceae</taxon>
        <taxon>Ascoidea</taxon>
    </lineage>
</organism>
<feature type="compositionally biased region" description="Low complexity" evidence="14">
    <location>
        <begin position="63"/>
        <end position="74"/>
    </location>
</feature>
<evidence type="ECO:0000256" key="6">
    <source>
        <dbReference type="ARBA" id="ARBA00022806"/>
    </source>
</evidence>
<evidence type="ECO:0000259" key="16">
    <source>
        <dbReference type="PROSITE" id="PS51194"/>
    </source>
</evidence>
<dbReference type="PROSITE" id="PS51194">
    <property type="entry name" value="HELICASE_CTER"/>
    <property type="match status" value="1"/>
</dbReference>
<feature type="domain" description="DEAD-box RNA helicase Q" evidence="17">
    <location>
        <begin position="138"/>
        <end position="166"/>
    </location>
</feature>
<feature type="domain" description="Helicase ATP-binding" evidence="15">
    <location>
        <begin position="169"/>
        <end position="359"/>
    </location>
</feature>
<accession>A0A1D2VFA5</accession>
<feature type="region of interest" description="Disordered" evidence="14">
    <location>
        <begin position="1"/>
        <end position="28"/>
    </location>
</feature>
<dbReference type="Pfam" id="PF00270">
    <property type="entry name" value="DEAD"/>
    <property type="match status" value="1"/>
</dbReference>
<dbReference type="PROSITE" id="PS00039">
    <property type="entry name" value="DEAD_ATP_HELICASE"/>
    <property type="match status" value="1"/>
</dbReference>
<comment type="similarity">
    <text evidence="10">Belongs to the DEAD box helicase family. DDX52/ROK1 subfamily.</text>
</comment>